<organism evidence="4 5">
    <name type="scientific">Hibiscus trionum</name>
    <name type="common">Flower of an hour</name>
    <dbReference type="NCBI Taxonomy" id="183268"/>
    <lineage>
        <taxon>Eukaryota</taxon>
        <taxon>Viridiplantae</taxon>
        <taxon>Streptophyta</taxon>
        <taxon>Embryophyta</taxon>
        <taxon>Tracheophyta</taxon>
        <taxon>Spermatophyta</taxon>
        <taxon>Magnoliopsida</taxon>
        <taxon>eudicotyledons</taxon>
        <taxon>Gunneridae</taxon>
        <taxon>Pentapetalae</taxon>
        <taxon>rosids</taxon>
        <taxon>malvids</taxon>
        <taxon>Malvales</taxon>
        <taxon>Malvaceae</taxon>
        <taxon>Malvoideae</taxon>
        <taxon>Hibiscus</taxon>
    </lineage>
</organism>
<dbReference type="PROSITE" id="PS50891">
    <property type="entry name" value="LOB"/>
    <property type="match status" value="1"/>
</dbReference>
<protein>
    <submittedName>
        <fullName evidence="4">LOB domain-containing protein 38</fullName>
    </submittedName>
</protein>
<dbReference type="PANTHER" id="PTHR31304">
    <property type="entry name" value="LOB DOMAIN-CONTAINING PROTEIN 38"/>
    <property type="match status" value="1"/>
</dbReference>
<evidence type="ECO:0000313" key="5">
    <source>
        <dbReference type="Proteomes" id="UP001165190"/>
    </source>
</evidence>
<evidence type="ECO:0000256" key="1">
    <source>
        <dbReference type="ARBA" id="ARBA00005474"/>
    </source>
</evidence>
<reference evidence="4" key="1">
    <citation type="submission" date="2023-05" db="EMBL/GenBank/DDBJ databases">
        <title>Genome and transcriptome analyses reveal genes involved in the formation of fine ridges on petal epidermal cells in Hibiscus trionum.</title>
        <authorList>
            <person name="Koshimizu S."/>
            <person name="Masuda S."/>
            <person name="Ishii T."/>
            <person name="Shirasu K."/>
            <person name="Hoshino A."/>
            <person name="Arita M."/>
        </authorList>
    </citation>
    <scope>NUCLEOTIDE SEQUENCE</scope>
    <source>
        <strain evidence="4">Hamamatsu line</strain>
    </source>
</reference>
<sequence length="218" mass="23972">MSCNGCRVLRKGCKESCVLRSSLRWIESPEAQGNATLFLAKFFGRSDLLSLISSVPESQRPALFQSLLFEACGRTVNPVNGAVGLLSSGNWHMCQAAVDTVLQGGALRPIPGILAGVWATSCDESCDRFCGNNSYNFQNSYVESKPLMRMMMENETASDLSLSLMTKSGGGRRGGRRYEEDKKRAKTLSLYSEESEITTSESNENEGSQKRKILKLFV</sequence>
<evidence type="ECO:0000259" key="3">
    <source>
        <dbReference type="PROSITE" id="PS50891"/>
    </source>
</evidence>
<accession>A0A9W7HR98</accession>
<comment type="similarity">
    <text evidence="1">Belongs to the LOB domain-containing protein family.</text>
</comment>
<dbReference type="GO" id="GO:0010468">
    <property type="term" value="P:regulation of gene expression"/>
    <property type="evidence" value="ECO:0007669"/>
    <property type="project" value="TreeGrafter"/>
</dbReference>
<dbReference type="Proteomes" id="UP001165190">
    <property type="component" value="Unassembled WGS sequence"/>
</dbReference>
<feature type="region of interest" description="Disordered" evidence="2">
    <location>
        <begin position="163"/>
        <end position="211"/>
    </location>
</feature>
<dbReference type="PANTHER" id="PTHR31304:SF38">
    <property type="entry name" value="LOB DOMAIN-CONTAINING PROTEIN"/>
    <property type="match status" value="1"/>
</dbReference>
<feature type="domain" description="LOB" evidence="3">
    <location>
        <begin position="1"/>
        <end position="107"/>
    </location>
</feature>
<dbReference type="Pfam" id="PF03195">
    <property type="entry name" value="LOB"/>
    <property type="match status" value="1"/>
</dbReference>
<dbReference type="AlphaFoldDB" id="A0A9W7HR98"/>
<proteinExistence type="inferred from homology"/>
<evidence type="ECO:0000313" key="4">
    <source>
        <dbReference type="EMBL" id="GMI82694.1"/>
    </source>
</evidence>
<evidence type="ECO:0000256" key="2">
    <source>
        <dbReference type="SAM" id="MobiDB-lite"/>
    </source>
</evidence>
<comment type="caution">
    <text evidence="4">The sequence shown here is derived from an EMBL/GenBank/DDBJ whole genome shotgun (WGS) entry which is preliminary data.</text>
</comment>
<keyword evidence="5" id="KW-1185">Reference proteome</keyword>
<name>A0A9W7HR98_HIBTR</name>
<feature type="compositionally biased region" description="Low complexity" evidence="2">
    <location>
        <begin position="188"/>
        <end position="206"/>
    </location>
</feature>
<dbReference type="InterPro" id="IPR004883">
    <property type="entry name" value="LOB"/>
</dbReference>
<dbReference type="EMBL" id="BSYR01000019">
    <property type="protein sequence ID" value="GMI82694.1"/>
    <property type="molecule type" value="Genomic_DNA"/>
</dbReference>
<dbReference type="OrthoDB" id="1922547at2759"/>
<gene>
    <name evidence="4" type="ORF">HRI_001938700</name>
</gene>